<evidence type="ECO:0000313" key="5">
    <source>
        <dbReference type="Proteomes" id="UP000330809"/>
    </source>
</evidence>
<dbReference type="Gene3D" id="3.40.50.2300">
    <property type="match status" value="1"/>
</dbReference>
<dbReference type="CDD" id="cd01948">
    <property type="entry name" value="EAL"/>
    <property type="match status" value="1"/>
</dbReference>
<dbReference type="SMART" id="SM00052">
    <property type="entry name" value="EAL"/>
    <property type="match status" value="1"/>
</dbReference>
<proteinExistence type="predicted"/>
<dbReference type="PROSITE" id="PS50110">
    <property type="entry name" value="RESPONSE_REGULATORY"/>
    <property type="match status" value="1"/>
</dbReference>
<dbReference type="PANTHER" id="PTHR33121">
    <property type="entry name" value="CYCLIC DI-GMP PHOSPHODIESTERASE PDEF"/>
    <property type="match status" value="1"/>
</dbReference>
<gene>
    <name evidence="4" type="primary">rocR_2</name>
    <name evidence="4" type="ORF">NCTC10754_02973</name>
</gene>
<evidence type="ECO:0000259" key="2">
    <source>
        <dbReference type="PROSITE" id="PS50110"/>
    </source>
</evidence>
<dbReference type="InterPro" id="IPR035919">
    <property type="entry name" value="EAL_sf"/>
</dbReference>
<dbReference type="SUPFAM" id="SSF52172">
    <property type="entry name" value="CheY-like"/>
    <property type="match status" value="1"/>
</dbReference>
<name>A0A449ILM3_PSEFR</name>
<evidence type="ECO:0000256" key="1">
    <source>
        <dbReference type="PROSITE-ProRule" id="PRU00169"/>
    </source>
</evidence>
<dbReference type="PROSITE" id="PS50883">
    <property type="entry name" value="EAL"/>
    <property type="match status" value="1"/>
</dbReference>
<keyword evidence="1" id="KW-0597">Phosphoprotein</keyword>
<dbReference type="PANTHER" id="PTHR33121:SF70">
    <property type="entry name" value="SIGNALING PROTEIN YKOW"/>
    <property type="match status" value="1"/>
</dbReference>
<dbReference type="AlphaFoldDB" id="A0A449ILM3"/>
<dbReference type="InterPro" id="IPR050706">
    <property type="entry name" value="Cyclic-di-GMP_PDE-like"/>
</dbReference>
<reference evidence="4 5" key="1">
    <citation type="submission" date="2019-02" db="EMBL/GenBank/DDBJ databases">
        <authorList>
            <consortium name="Pathogen Informatics"/>
        </authorList>
    </citation>
    <scope>NUCLEOTIDE SEQUENCE [LARGE SCALE GENOMIC DNA]</scope>
    <source>
        <strain evidence="4 5">3012STDY7103891</strain>
    </source>
</reference>
<accession>A0A449ILM3</accession>
<dbReference type="GO" id="GO:0000160">
    <property type="term" value="P:phosphorelay signal transduction system"/>
    <property type="evidence" value="ECO:0007669"/>
    <property type="project" value="InterPro"/>
</dbReference>
<protein>
    <submittedName>
        <fullName evidence="4">Protein RocR</fullName>
    </submittedName>
</protein>
<feature type="domain" description="EAL" evidence="3">
    <location>
        <begin position="144"/>
        <end position="396"/>
    </location>
</feature>
<sequence length="408" mass="44928">MNTLRLLMFERHDLQRAVAVNTLLDMGCIDVLQASCGEAALSLLHLHGGVDIVLCDLQTLATDGLCFLSQAREAGLVNAVIICSSIPDELVYTVEQIVRLQGLEWLGNAVRPLVAEELALLLQAYCASGRASQTGIGQPCDSGSEPDDEDILEGIDRQEFCAWFQPKFHLGSGLIQGAEVLLRWQRAQGDMLSPEAFLPAVVQLGLLDKVFFRVFEQGLRLQQFMQAGGNGFNLAFNLDTTQLECPRFVDRIRQVLNKHHAAPASLTFELTETGLLLAPGRCMASMFGLRMLGCNLSMDDFGVGYSSLERLCQLPFNEVKLDGGFIRDFKRNRSVAVIRSVLHFARSLDMQVVVEGIETVAQLRCLQGMGCQLGQGYLYARPMSEAELMTWTFSGDPSIWRAALHPAG</sequence>
<dbReference type="InterPro" id="IPR001633">
    <property type="entry name" value="EAL_dom"/>
</dbReference>
<dbReference type="SUPFAM" id="SSF141868">
    <property type="entry name" value="EAL domain-like"/>
    <property type="match status" value="1"/>
</dbReference>
<dbReference type="Proteomes" id="UP000330809">
    <property type="component" value="Unassembled WGS sequence"/>
</dbReference>
<evidence type="ECO:0000313" key="4">
    <source>
        <dbReference type="EMBL" id="VFB20356.1"/>
    </source>
</evidence>
<feature type="modified residue" description="4-aspartylphosphate" evidence="1">
    <location>
        <position position="56"/>
    </location>
</feature>
<dbReference type="EMBL" id="CAACYJ010000035">
    <property type="protein sequence ID" value="VFB20356.1"/>
    <property type="molecule type" value="Genomic_DNA"/>
</dbReference>
<dbReference type="InterPro" id="IPR011006">
    <property type="entry name" value="CheY-like_superfamily"/>
</dbReference>
<dbReference type="InterPro" id="IPR001789">
    <property type="entry name" value="Sig_transdc_resp-reg_receiver"/>
</dbReference>
<feature type="domain" description="Response regulatory" evidence="2">
    <location>
        <begin position="5"/>
        <end position="126"/>
    </location>
</feature>
<organism evidence="4 5">
    <name type="scientific">Pseudomonas fragi</name>
    <dbReference type="NCBI Taxonomy" id="296"/>
    <lineage>
        <taxon>Bacteria</taxon>
        <taxon>Pseudomonadati</taxon>
        <taxon>Pseudomonadota</taxon>
        <taxon>Gammaproteobacteria</taxon>
        <taxon>Pseudomonadales</taxon>
        <taxon>Pseudomonadaceae</taxon>
        <taxon>Pseudomonas</taxon>
    </lineage>
</organism>
<dbReference type="Pfam" id="PF00563">
    <property type="entry name" value="EAL"/>
    <property type="match status" value="1"/>
</dbReference>
<dbReference type="RefSeq" id="WP_240043213.1">
    <property type="nucleotide sequence ID" value="NZ_CAACYJ010000035.1"/>
</dbReference>
<evidence type="ECO:0000259" key="3">
    <source>
        <dbReference type="PROSITE" id="PS50883"/>
    </source>
</evidence>
<dbReference type="Gene3D" id="3.20.20.450">
    <property type="entry name" value="EAL domain"/>
    <property type="match status" value="1"/>
</dbReference>
<dbReference type="GO" id="GO:0071111">
    <property type="term" value="F:cyclic-guanylate-specific phosphodiesterase activity"/>
    <property type="evidence" value="ECO:0007669"/>
    <property type="project" value="InterPro"/>
</dbReference>